<organism evidence="9 10">
    <name type="scientific">Aquicoccus porphyridii</name>
    <dbReference type="NCBI Taxonomy" id="1852029"/>
    <lineage>
        <taxon>Bacteria</taxon>
        <taxon>Pseudomonadati</taxon>
        <taxon>Pseudomonadota</taxon>
        <taxon>Alphaproteobacteria</taxon>
        <taxon>Rhodobacterales</taxon>
        <taxon>Paracoccaceae</taxon>
        <taxon>Aquicoccus</taxon>
    </lineage>
</organism>
<dbReference type="AlphaFoldDB" id="A0A5A9Z782"/>
<evidence type="ECO:0000256" key="5">
    <source>
        <dbReference type="ARBA" id="ARBA00022840"/>
    </source>
</evidence>
<dbReference type="PROSITE" id="PS50893">
    <property type="entry name" value="ABC_TRANSPORTER_2"/>
    <property type="match status" value="1"/>
</dbReference>
<evidence type="ECO:0000256" key="4">
    <source>
        <dbReference type="ARBA" id="ARBA00022741"/>
    </source>
</evidence>
<keyword evidence="7" id="KW-0472">Membrane</keyword>
<dbReference type="Proteomes" id="UP000325291">
    <property type="component" value="Unassembled WGS sequence"/>
</dbReference>
<sequence>MLTLEGVVIRQDAFELRADLNVPKGARVSVIGPSGAGKSTLLNVIAGFFEPSAGRVLREGRDITRKPPGERGISLLFQDNNLFPHLTVAQNVGLGIDPGLRLTRDQRAWVEAALERVGLGGMGGRKPGRLSGGQQGRAGLARILVQGKSLILLDEPFAALGPALRAEMLALVEDVASEIGATLLMVSHDPGDARRLGGQAILVAEGRAEAPVEVAELLENPPPVLRNYLGD</sequence>
<reference evidence="9 10" key="1">
    <citation type="submission" date="2019-07" db="EMBL/GenBank/DDBJ databases">
        <title>Aquicoccus porphyridii gen. nov., sp. nov., isolated from a small marine red alga, Porphyridium marinum.</title>
        <authorList>
            <person name="Liu L."/>
        </authorList>
    </citation>
    <scope>NUCLEOTIDE SEQUENCE [LARGE SCALE GENOMIC DNA]</scope>
    <source>
        <strain evidence="9 10">L1 8-17</strain>
    </source>
</reference>
<evidence type="ECO:0000256" key="7">
    <source>
        <dbReference type="ARBA" id="ARBA00023136"/>
    </source>
</evidence>
<dbReference type="PANTHER" id="PTHR42781">
    <property type="entry name" value="SPERMIDINE/PUTRESCINE IMPORT ATP-BINDING PROTEIN POTA"/>
    <property type="match status" value="1"/>
</dbReference>
<dbReference type="EMBL" id="VINQ01000011">
    <property type="protein sequence ID" value="KAA0912929.1"/>
    <property type="molecule type" value="Genomic_DNA"/>
</dbReference>
<keyword evidence="10" id="KW-1185">Reference proteome</keyword>
<evidence type="ECO:0000259" key="8">
    <source>
        <dbReference type="PROSITE" id="PS50893"/>
    </source>
</evidence>
<evidence type="ECO:0000256" key="3">
    <source>
        <dbReference type="ARBA" id="ARBA00022519"/>
    </source>
</evidence>
<dbReference type="InterPro" id="IPR003593">
    <property type="entry name" value="AAA+_ATPase"/>
</dbReference>
<comment type="caution">
    <text evidence="9">The sequence shown here is derived from an EMBL/GenBank/DDBJ whole genome shotgun (WGS) entry which is preliminary data.</text>
</comment>
<evidence type="ECO:0000313" key="9">
    <source>
        <dbReference type="EMBL" id="KAA0912929.1"/>
    </source>
</evidence>
<keyword evidence="6" id="KW-1278">Translocase</keyword>
<dbReference type="Gene3D" id="3.40.50.300">
    <property type="entry name" value="P-loop containing nucleotide triphosphate hydrolases"/>
    <property type="match status" value="1"/>
</dbReference>
<gene>
    <name evidence="9" type="ORF">FLO80_13955</name>
</gene>
<evidence type="ECO:0000256" key="1">
    <source>
        <dbReference type="ARBA" id="ARBA00022448"/>
    </source>
</evidence>
<proteinExistence type="predicted"/>
<evidence type="ECO:0000256" key="6">
    <source>
        <dbReference type="ARBA" id="ARBA00022967"/>
    </source>
</evidence>
<keyword evidence="4" id="KW-0547">Nucleotide-binding</keyword>
<dbReference type="Pfam" id="PF00005">
    <property type="entry name" value="ABC_tran"/>
    <property type="match status" value="1"/>
</dbReference>
<dbReference type="GO" id="GO:0016887">
    <property type="term" value="F:ATP hydrolysis activity"/>
    <property type="evidence" value="ECO:0007669"/>
    <property type="project" value="InterPro"/>
</dbReference>
<name>A0A5A9Z782_9RHOB</name>
<protein>
    <submittedName>
        <fullName evidence="9">ATP-binding cassette domain-containing protein</fullName>
    </submittedName>
</protein>
<keyword evidence="3" id="KW-0997">Cell inner membrane</keyword>
<keyword evidence="2" id="KW-1003">Cell membrane</keyword>
<dbReference type="SUPFAM" id="SSF52540">
    <property type="entry name" value="P-loop containing nucleoside triphosphate hydrolases"/>
    <property type="match status" value="1"/>
</dbReference>
<evidence type="ECO:0000313" key="10">
    <source>
        <dbReference type="Proteomes" id="UP000325291"/>
    </source>
</evidence>
<keyword evidence="1" id="KW-0813">Transport</keyword>
<dbReference type="InterPro" id="IPR050093">
    <property type="entry name" value="ABC_SmlMolc_Importer"/>
</dbReference>
<dbReference type="InterPro" id="IPR027417">
    <property type="entry name" value="P-loop_NTPase"/>
</dbReference>
<feature type="domain" description="ABC transporter" evidence="8">
    <location>
        <begin position="2"/>
        <end position="230"/>
    </location>
</feature>
<dbReference type="PANTHER" id="PTHR42781:SF1">
    <property type="entry name" value="THIAMINE IMPORT ATP-BINDING PROTEIN THIQ"/>
    <property type="match status" value="1"/>
</dbReference>
<keyword evidence="5 9" id="KW-0067">ATP-binding</keyword>
<evidence type="ECO:0000256" key="2">
    <source>
        <dbReference type="ARBA" id="ARBA00022475"/>
    </source>
</evidence>
<dbReference type="InterPro" id="IPR003439">
    <property type="entry name" value="ABC_transporter-like_ATP-bd"/>
</dbReference>
<accession>A0A5A9Z782</accession>
<dbReference type="SMART" id="SM00382">
    <property type="entry name" value="AAA"/>
    <property type="match status" value="1"/>
</dbReference>
<dbReference type="RefSeq" id="WP_111364543.1">
    <property type="nucleotide sequence ID" value="NZ_VINQ01000011.1"/>
</dbReference>
<dbReference type="GO" id="GO:0005524">
    <property type="term" value="F:ATP binding"/>
    <property type="evidence" value="ECO:0007669"/>
    <property type="project" value="UniProtKB-KW"/>
</dbReference>